<dbReference type="HOGENOM" id="CLU_1562703_0_0_1"/>
<dbReference type="Proteomes" id="UP000001056">
    <property type="component" value="Unassembled WGS sequence"/>
</dbReference>
<dbReference type="EMBL" id="CH408029">
    <property type="protein sequence ID" value="EAQ93798.1"/>
    <property type="molecule type" value="Genomic_DNA"/>
</dbReference>
<dbReference type="InParanoid" id="Q2HCM1"/>
<protein>
    <submittedName>
        <fullName evidence="2">Uncharacterized protein</fullName>
    </submittedName>
</protein>
<dbReference type="RefSeq" id="XP_001221254.1">
    <property type="nucleotide sequence ID" value="XM_001221253.1"/>
</dbReference>
<dbReference type="VEuPathDB" id="FungiDB:CHGG_02033"/>
<reference evidence="3" key="1">
    <citation type="journal article" date="2015" name="Genome Announc.">
        <title>Draft genome sequence of the cellulolytic fungus Chaetomium globosum.</title>
        <authorList>
            <person name="Cuomo C.A."/>
            <person name="Untereiner W.A."/>
            <person name="Ma L.-J."/>
            <person name="Grabherr M."/>
            <person name="Birren B.W."/>
        </authorList>
    </citation>
    <scope>NUCLEOTIDE SEQUENCE [LARGE SCALE GENOMIC DNA]</scope>
    <source>
        <strain evidence="3">ATCC 6205 / CBS 148.51 / DSM 1962 / NBRC 6347 / NRRL 1970</strain>
    </source>
</reference>
<feature type="compositionally biased region" description="Low complexity" evidence="1">
    <location>
        <begin position="144"/>
        <end position="153"/>
    </location>
</feature>
<evidence type="ECO:0000256" key="1">
    <source>
        <dbReference type="SAM" id="MobiDB-lite"/>
    </source>
</evidence>
<feature type="region of interest" description="Disordered" evidence="1">
    <location>
        <begin position="136"/>
        <end position="171"/>
    </location>
</feature>
<dbReference type="eggNOG" id="ENOG502RED9">
    <property type="taxonomic scope" value="Eukaryota"/>
</dbReference>
<keyword evidence="3" id="KW-1185">Reference proteome</keyword>
<dbReference type="GeneID" id="4388079"/>
<dbReference type="OrthoDB" id="2363873at2759"/>
<dbReference type="Pfam" id="PF03403">
    <property type="entry name" value="PAF-AH_p_II"/>
    <property type="match status" value="1"/>
</dbReference>
<proteinExistence type="predicted"/>
<evidence type="ECO:0000313" key="3">
    <source>
        <dbReference type="Proteomes" id="UP000001056"/>
    </source>
</evidence>
<dbReference type="AlphaFoldDB" id="Q2HCM1"/>
<name>Q2HCM1_CHAGB</name>
<organism evidence="2 3">
    <name type="scientific">Chaetomium globosum (strain ATCC 6205 / CBS 148.51 / DSM 1962 / NBRC 6347 / NRRL 1970)</name>
    <name type="common">Soil fungus</name>
    <dbReference type="NCBI Taxonomy" id="306901"/>
    <lineage>
        <taxon>Eukaryota</taxon>
        <taxon>Fungi</taxon>
        <taxon>Dikarya</taxon>
        <taxon>Ascomycota</taxon>
        <taxon>Pezizomycotina</taxon>
        <taxon>Sordariomycetes</taxon>
        <taxon>Sordariomycetidae</taxon>
        <taxon>Sordariales</taxon>
        <taxon>Chaetomiaceae</taxon>
        <taxon>Chaetomium</taxon>
    </lineage>
</organism>
<dbReference type="InterPro" id="IPR029058">
    <property type="entry name" value="AB_hydrolase_fold"/>
</dbReference>
<accession>Q2HCM1</accession>
<gene>
    <name evidence="2" type="ORF">CHGG_02033</name>
</gene>
<sequence length="171" mass="18728">MPDEVAKYQGPFLQETFNITADLSPLFLEARLPVCPTPPNKPTCSSPHDANRILLFSPGYSIPRLYYNTLAASIASQGFTVITIDHPFDANIILYPPATNTHTNHTTIHTNTSIISHPTWDLHPRAADASFLPHPAVQRHRHGPPSSRTAAPATSPPTVSPCWGIRQAVRP</sequence>
<dbReference type="Gene3D" id="3.40.50.1820">
    <property type="entry name" value="alpha/beta hydrolase"/>
    <property type="match status" value="1"/>
</dbReference>
<evidence type="ECO:0000313" key="2">
    <source>
        <dbReference type="EMBL" id="EAQ93798.1"/>
    </source>
</evidence>